<accession>A0ABQ0CY22</accession>
<organism evidence="1 2">
    <name type="scientific">Epichloe bromicola</name>
    <dbReference type="NCBI Taxonomy" id="79588"/>
    <lineage>
        <taxon>Eukaryota</taxon>
        <taxon>Fungi</taxon>
        <taxon>Dikarya</taxon>
        <taxon>Ascomycota</taxon>
        <taxon>Pezizomycotina</taxon>
        <taxon>Sordariomycetes</taxon>
        <taxon>Hypocreomycetidae</taxon>
        <taxon>Hypocreales</taxon>
        <taxon>Clavicipitaceae</taxon>
        <taxon>Epichloe</taxon>
    </lineage>
</organism>
<dbReference type="Proteomes" id="UP001562357">
    <property type="component" value="Unassembled WGS sequence"/>
</dbReference>
<gene>
    <name evidence="1" type="primary">g6572</name>
    <name evidence="1" type="ORF">EsDP_00006572</name>
</gene>
<keyword evidence="2" id="KW-1185">Reference proteome</keyword>
<dbReference type="EMBL" id="BAAFGZ010000397">
    <property type="protein sequence ID" value="GAB0138336.1"/>
    <property type="molecule type" value="Genomic_DNA"/>
</dbReference>
<proteinExistence type="predicted"/>
<reference evidence="2" key="1">
    <citation type="submission" date="2024-06" db="EMBL/GenBank/DDBJ databases">
        <title>Draft Genome Sequences of Epichloe bromicola Strains Isolated from Elymus ciliaris.</title>
        <authorList>
            <consortium name="Epichloe bromicola genome sequencing consortium"/>
            <person name="Miura A."/>
            <person name="Imano S."/>
            <person name="Ashida A."/>
            <person name="Sato I."/>
            <person name="Chiba S."/>
            <person name="Tanaka A."/>
            <person name="Camagna M."/>
            <person name="Takemoto D."/>
        </authorList>
    </citation>
    <scope>NUCLEOTIDE SEQUENCE [LARGE SCALE GENOMIC DNA]</scope>
    <source>
        <strain evidence="2">DP</strain>
    </source>
</reference>
<comment type="caution">
    <text evidence="1">The sequence shown here is derived from an EMBL/GenBank/DDBJ whole genome shotgun (WGS) entry which is preliminary data.</text>
</comment>
<evidence type="ECO:0000313" key="2">
    <source>
        <dbReference type="Proteomes" id="UP001562357"/>
    </source>
</evidence>
<name>A0ABQ0CY22_9HYPO</name>
<protein>
    <submittedName>
        <fullName evidence="1">Uncharacterized protein</fullName>
    </submittedName>
</protein>
<evidence type="ECO:0000313" key="1">
    <source>
        <dbReference type="EMBL" id="GAB0138336.1"/>
    </source>
</evidence>
<sequence length="154" mass="17942">MPKPSEGPLALQVSDFKQYLSIPLLLWYYKEINKAGSLESDVDAFYLNFLKEVFTLRDNFGVEQESRPAKELVLSQRSDFTIRYIKNGDPKKNPNETLYLTVNVGTYLRFYELPGKSRKPKDWAPAGGSYHELANDEEEVWKLWNHIRDLVKSH</sequence>